<evidence type="ECO:0008006" key="6">
    <source>
        <dbReference type="Google" id="ProtNLM"/>
    </source>
</evidence>
<evidence type="ECO:0000313" key="2">
    <source>
        <dbReference type="EMBL" id="TWX61027.1"/>
    </source>
</evidence>
<gene>
    <name evidence="2" type="ORF">ESZ26_06440</name>
    <name evidence="3" type="ORF">ESZ27_03930</name>
</gene>
<dbReference type="Proteomes" id="UP000321917">
    <property type="component" value="Unassembled WGS sequence"/>
</dbReference>
<dbReference type="AlphaFoldDB" id="A0A5C6QNT3"/>
<reference evidence="3 5" key="1">
    <citation type="submission" date="2019-07" db="EMBL/GenBank/DDBJ databases">
        <title>Genomes of sea-ice associated Colwellia species.</title>
        <authorList>
            <person name="Bowman J.P."/>
        </authorList>
    </citation>
    <scope>NUCLEOTIDE SEQUENCE [LARGE SCALE GENOMIC DNA]</scope>
    <source>
        <strain evidence="2 4">ACAM 607</strain>
        <strain evidence="3 5">IC036</strain>
    </source>
</reference>
<dbReference type="OrthoDB" id="6396106at2"/>
<dbReference type="EMBL" id="VOLQ01000005">
    <property type="protein sequence ID" value="TWX70280.1"/>
    <property type="molecule type" value="Genomic_DNA"/>
</dbReference>
<keyword evidence="1" id="KW-0812">Transmembrane</keyword>
<sequence>MLKSLFCLTGSDDRRRFIAIHLSCYLLFIITSTIFSFNGLLSLLALSICAGICTLSTKRRLNDANLKISWLLAPTASFLIAGLIITISDNTTSYWLLLVPLAISAFLMTYKSQKNNHIFGYAGHIDLSSYIKQGSSQPQQRIEPTFNQHEAKVSLSSAHQGTANTYVKNSGVAQDSPAASDDIGEAIRLKLLNNKHKALTLTILILIVLLAIVLPAAITSVDDDVIAANKNEKTAIEQSKSALSHEVTLPDNFSLLASSFDGITIKWQGDQSISGFLWQQTTAQGDNSCQVISYDNGEVIRTLDVNQESNGDYLARFSPLDTRVIIKNIAIRSSFTLCGYTFSLNGSQAILGKHRYYSTFLEQ</sequence>
<feature type="transmembrane region" description="Helical" evidence="1">
    <location>
        <begin position="198"/>
        <end position="218"/>
    </location>
</feature>
<name>A0A5C6QNT3_9GAMM</name>
<accession>A0A5C6QNT3</accession>
<keyword evidence="1" id="KW-0472">Membrane</keyword>
<feature type="transmembrane region" description="Helical" evidence="1">
    <location>
        <begin position="93"/>
        <end position="110"/>
    </location>
</feature>
<dbReference type="RefSeq" id="WP_146798933.1">
    <property type="nucleotide sequence ID" value="NZ_VOLP01000008.1"/>
</dbReference>
<evidence type="ECO:0000313" key="5">
    <source>
        <dbReference type="Proteomes" id="UP000321917"/>
    </source>
</evidence>
<proteinExistence type="predicted"/>
<dbReference type="EMBL" id="VOLR01000007">
    <property type="protein sequence ID" value="TWX61027.1"/>
    <property type="molecule type" value="Genomic_DNA"/>
</dbReference>
<organism evidence="3 5">
    <name type="scientific">Colwellia hornerae</name>
    <dbReference type="NCBI Taxonomy" id="89402"/>
    <lineage>
        <taxon>Bacteria</taxon>
        <taxon>Pseudomonadati</taxon>
        <taxon>Pseudomonadota</taxon>
        <taxon>Gammaproteobacteria</taxon>
        <taxon>Alteromonadales</taxon>
        <taxon>Colwelliaceae</taxon>
        <taxon>Colwellia</taxon>
    </lineage>
</organism>
<comment type="caution">
    <text evidence="3">The sequence shown here is derived from an EMBL/GenBank/DDBJ whole genome shotgun (WGS) entry which is preliminary data.</text>
</comment>
<feature type="transmembrane region" description="Helical" evidence="1">
    <location>
        <begin position="68"/>
        <end position="87"/>
    </location>
</feature>
<keyword evidence="4" id="KW-1185">Reference proteome</keyword>
<evidence type="ECO:0000313" key="3">
    <source>
        <dbReference type="EMBL" id="TWX70280.1"/>
    </source>
</evidence>
<evidence type="ECO:0000256" key="1">
    <source>
        <dbReference type="SAM" id="Phobius"/>
    </source>
</evidence>
<evidence type="ECO:0000313" key="4">
    <source>
        <dbReference type="Proteomes" id="UP000321525"/>
    </source>
</evidence>
<keyword evidence="1" id="KW-1133">Transmembrane helix</keyword>
<protein>
    <recommendedName>
        <fullName evidence="6">DUF805 domain-containing protein</fullName>
    </recommendedName>
</protein>
<dbReference type="Proteomes" id="UP000321525">
    <property type="component" value="Unassembled WGS sequence"/>
</dbReference>